<organism evidence="4">
    <name type="scientific">Prunus dulcis</name>
    <name type="common">Almond</name>
    <name type="synonym">Amygdalus dulcis</name>
    <dbReference type="NCBI Taxonomy" id="3755"/>
    <lineage>
        <taxon>Eukaryota</taxon>
        <taxon>Viridiplantae</taxon>
        <taxon>Streptophyta</taxon>
        <taxon>Embryophyta</taxon>
        <taxon>Tracheophyta</taxon>
        <taxon>Spermatophyta</taxon>
        <taxon>Magnoliopsida</taxon>
        <taxon>eudicotyledons</taxon>
        <taxon>Gunneridae</taxon>
        <taxon>Pentapetalae</taxon>
        <taxon>rosids</taxon>
        <taxon>fabids</taxon>
        <taxon>Rosales</taxon>
        <taxon>Rosaceae</taxon>
        <taxon>Amygdaloideae</taxon>
        <taxon>Amygdaleae</taxon>
        <taxon>Prunus</taxon>
    </lineage>
</organism>
<dbReference type="PANTHER" id="PTHR33191">
    <property type="entry name" value="RIPENING-RELATED PROTEIN 2-RELATED"/>
    <property type="match status" value="1"/>
</dbReference>
<reference evidence="4" key="1">
    <citation type="journal article" date="2019" name="Science">
        <title>Mutation of a bHLH transcription factor allowed almond domestication.</title>
        <authorList>
            <person name="Sanchez-Perez R."/>
            <person name="Pavan S."/>
            <person name="Mazzeo R."/>
            <person name="Moldovan C."/>
            <person name="Aiese Cigliano R."/>
            <person name="Del Cueto J."/>
            <person name="Ricciardi F."/>
            <person name="Lotti C."/>
            <person name="Ricciardi L."/>
            <person name="Dicenta F."/>
            <person name="Lopez-Marques R.L."/>
            <person name="Lindberg Moller B."/>
        </authorList>
    </citation>
    <scope>NUCLEOTIDE SEQUENCE</scope>
</reference>
<evidence type="ECO:0000256" key="1">
    <source>
        <dbReference type="ARBA" id="ARBA00004613"/>
    </source>
</evidence>
<dbReference type="AlphaFoldDB" id="A0A4Y1RM85"/>
<sequence length="90" mass="10254">MELKCIKGKRNDDPDVGTLRNLAWTYKELSYFPHCQLILEWNLNFLNGKNVITIVVDECDSRNGCDAEHAGQPPCRNNIVDGFAVVWLCN</sequence>
<keyword evidence="3" id="KW-0732">Signal</keyword>
<dbReference type="PANTHER" id="PTHR33191:SF9">
    <property type="entry name" value="RIPENING-RELATED PROTEIN 2-RELATED"/>
    <property type="match status" value="1"/>
</dbReference>
<dbReference type="EMBL" id="AP019302">
    <property type="protein sequence ID" value="BBH04996.1"/>
    <property type="molecule type" value="Genomic_DNA"/>
</dbReference>
<gene>
    <name evidence="4" type="ORF">Prudu_016265</name>
</gene>
<dbReference type="GO" id="GO:0005576">
    <property type="term" value="C:extracellular region"/>
    <property type="evidence" value="ECO:0007669"/>
    <property type="project" value="UniProtKB-SubCell"/>
</dbReference>
<proteinExistence type="predicted"/>
<dbReference type="Pfam" id="PF24300">
    <property type="entry name" value="KWL1"/>
    <property type="match status" value="1"/>
</dbReference>
<evidence type="ECO:0000256" key="2">
    <source>
        <dbReference type="ARBA" id="ARBA00022525"/>
    </source>
</evidence>
<comment type="subcellular location">
    <subcellularLocation>
        <location evidence="1">Secreted</location>
    </subcellularLocation>
</comment>
<accession>A0A4Y1RM85</accession>
<name>A0A4Y1RM85_PRUDU</name>
<evidence type="ECO:0000256" key="3">
    <source>
        <dbReference type="ARBA" id="ARBA00022729"/>
    </source>
</evidence>
<evidence type="ECO:0000313" key="4">
    <source>
        <dbReference type="EMBL" id="BBH04996.1"/>
    </source>
</evidence>
<dbReference type="InterPro" id="IPR039271">
    <property type="entry name" value="Kiwellin-like"/>
</dbReference>
<protein>
    <submittedName>
        <fullName evidence="4">Proline iminopeptidase</fullName>
    </submittedName>
</protein>
<keyword evidence="2" id="KW-0964">Secreted</keyword>